<evidence type="ECO:0000313" key="3">
    <source>
        <dbReference type="Proteomes" id="UP000054549"/>
    </source>
</evidence>
<dbReference type="Gene3D" id="3.40.50.720">
    <property type="entry name" value="NAD(P)-binding Rossmann-like Domain"/>
    <property type="match status" value="1"/>
</dbReference>
<dbReference type="AlphaFoldDB" id="A0A0C2XNC9"/>
<dbReference type="OrthoDB" id="542013at2759"/>
<dbReference type="STRING" id="946122.A0A0C2XNC9"/>
<dbReference type="EMBL" id="KN818223">
    <property type="protein sequence ID" value="KIL71076.1"/>
    <property type="molecule type" value="Genomic_DNA"/>
</dbReference>
<dbReference type="HOGENOM" id="CLU_010194_44_4_1"/>
<dbReference type="PRINTS" id="PR00081">
    <property type="entry name" value="GDHRDH"/>
</dbReference>
<gene>
    <name evidence="2" type="ORF">M378DRAFT_6914</name>
</gene>
<dbReference type="PANTHER" id="PTHR43157:SF31">
    <property type="entry name" value="PHOSPHATIDYLINOSITOL-GLYCAN BIOSYNTHESIS CLASS F PROTEIN"/>
    <property type="match status" value="1"/>
</dbReference>
<dbReference type="PANTHER" id="PTHR43157">
    <property type="entry name" value="PHOSPHATIDYLINOSITOL-GLYCAN BIOSYNTHESIS CLASS F PROTEIN-RELATED"/>
    <property type="match status" value="1"/>
</dbReference>
<dbReference type="Proteomes" id="UP000054549">
    <property type="component" value="Unassembled WGS sequence"/>
</dbReference>
<dbReference type="GO" id="GO:0016491">
    <property type="term" value="F:oxidoreductase activity"/>
    <property type="evidence" value="ECO:0007669"/>
    <property type="project" value="UniProtKB-KW"/>
</dbReference>
<evidence type="ECO:0000313" key="2">
    <source>
        <dbReference type="EMBL" id="KIL71076.1"/>
    </source>
</evidence>
<name>A0A0C2XNC9_AMAMK</name>
<organism evidence="2 3">
    <name type="scientific">Amanita muscaria (strain Koide BX008)</name>
    <dbReference type="NCBI Taxonomy" id="946122"/>
    <lineage>
        <taxon>Eukaryota</taxon>
        <taxon>Fungi</taxon>
        <taxon>Dikarya</taxon>
        <taxon>Basidiomycota</taxon>
        <taxon>Agaricomycotina</taxon>
        <taxon>Agaricomycetes</taxon>
        <taxon>Agaricomycetidae</taxon>
        <taxon>Agaricales</taxon>
        <taxon>Pluteineae</taxon>
        <taxon>Amanitaceae</taxon>
        <taxon>Amanita</taxon>
    </lineage>
</organism>
<sequence length="337" mass="37609">MARLTLLALIRDQCRRPVPPVVSVDLTGKTVVVIGANTGLGFEASKHFARMNPGRLILGCRDSGRGTAALSRLKEETGYDGAELWLIDLADFASVKSFADKYEKEEGRLDYLVLNAAIVTRDYRSTKDGWESSLQVNCLGPSLLALRLVPRMIETAQTHSVQPRVVLVSSEMHFWTSLDTQVLENQQPLQVLSSKEYCTDKVMGRRYPDTKLLNVLFTRSLADHLADKPIIVNTVNPGYCISEIRRELKGFTGFVLQGMDKLLAFTTEEGSRKLVWAALGGADQENLRGAYINAFQVAEPSDFVLSEQGKNLQNKIWNETLRILSDVDTRIAQFKEV</sequence>
<proteinExistence type="predicted"/>
<accession>A0A0C2XNC9</accession>
<dbReference type="Pfam" id="PF00106">
    <property type="entry name" value="adh_short"/>
    <property type="match status" value="1"/>
</dbReference>
<dbReference type="InterPro" id="IPR036291">
    <property type="entry name" value="NAD(P)-bd_dom_sf"/>
</dbReference>
<reference evidence="2 3" key="1">
    <citation type="submission" date="2014-04" db="EMBL/GenBank/DDBJ databases">
        <title>Evolutionary Origins and Diversification of the Mycorrhizal Mutualists.</title>
        <authorList>
            <consortium name="DOE Joint Genome Institute"/>
            <consortium name="Mycorrhizal Genomics Consortium"/>
            <person name="Kohler A."/>
            <person name="Kuo A."/>
            <person name="Nagy L.G."/>
            <person name="Floudas D."/>
            <person name="Copeland A."/>
            <person name="Barry K.W."/>
            <person name="Cichocki N."/>
            <person name="Veneault-Fourrey C."/>
            <person name="LaButti K."/>
            <person name="Lindquist E.A."/>
            <person name="Lipzen A."/>
            <person name="Lundell T."/>
            <person name="Morin E."/>
            <person name="Murat C."/>
            <person name="Riley R."/>
            <person name="Ohm R."/>
            <person name="Sun H."/>
            <person name="Tunlid A."/>
            <person name="Henrissat B."/>
            <person name="Grigoriev I.V."/>
            <person name="Hibbett D.S."/>
            <person name="Martin F."/>
        </authorList>
    </citation>
    <scope>NUCLEOTIDE SEQUENCE [LARGE SCALE GENOMIC DNA]</scope>
    <source>
        <strain evidence="2 3">Koide BX008</strain>
    </source>
</reference>
<evidence type="ECO:0000256" key="1">
    <source>
        <dbReference type="ARBA" id="ARBA00023002"/>
    </source>
</evidence>
<dbReference type="InterPro" id="IPR002347">
    <property type="entry name" value="SDR_fam"/>
</dbReference>
<dbReference type="InParanoid" id="A0A0C2XNC9"/>
<keyword evidence="3" id="KW-1185">Reference proteome</keyword>
<protein>
    <submittedName>
        <fullName evidence="2">Uncharacterized protein</fullName>
    </submittedName>
</protein>
<keyword evidence="1" id="KW-0560">Oxidoreductase</keyword>
<dbReference type="SUPFAM" id="SSF51735">
    <property type="entry name" value="NAD(P)-binding Rossmann-fold domains"/>
    <property type="match status" value="1"/>
</dbReference>